<dbReference type="EMBL" id="JANAVZ010000001">
    <property type="protein sequence ID" value="MCT4331661.1"/>
    <property type="molecule type" value="Genomic_DNA"/>
</dbReference>
<dbReference type="RefSeq" id="WP_260275540.1">
    <property type="nucleotide sequence ID" value="NZ_JANAVZ010000001.1"/>
</dbReference>
<feature type="transmembrane region" description="Helical" evidence="1">
    <location>
        <begin position="14"/>
        <end position="31"/>
    </location>
</feature>
<name>A0ABT2K595_9RHOB</name>
<sequence>METYSLLRQLADSWVLLLLTLFFVGVVLFVFRPGARRAQKDAAESIFRHETRPAEADDKESR</sequence>
<gene>
    <name evidence="2" type="ORF">MU516_02115</name>
</gene>
<evidence type="ECO:0000313" key="3">
    <source>
        <dbReference type="Proteomes" id="UP001320702"/>
    </source>
</evidence>
<proteinExistence type="predicted"/>
<dbReference type="Proteomes" id="UP001320702">
    <property type="component" value="Unassembled WGS sequence"/>
</dbReference>
<evidence type="ECO:0000256" key="1">
    <source>
        <dbReference type="SAM" id="Phobius"/>
    </source>
</evidence>
<dbReference type="Pfam" id="PF05545">
    <property type="entry name" value="FixQ"/>
    <property type="match status" value="1"/>
</dbReference>
<dbReference type="InterPro" id="IPR008621">
    <property type="entry name" value="Cbb3-typ_cyt_oxidase_comp"/>
</dbReference>
<accession>A0ABT2K595</accession>
<organism evidence="2 3">
    <name type="scientific">Paracoccus maritimus</name>
    <dbReference type="NCBI Taxonomy" id="2933292"/>
    <lineage>
        <taxon>Bacteria</taxon>
        <taxon>Pseudomonadati</taxon>
        <taxon>Pseudomonadota</taxon>
        <taxon>Alphaproteobacteria</taxon>
        <taxon>Rhodobacterales</taxon>
        <taxon>Paracoccaceae</taxon>
        <taxon>Paracoccus</taxon>
    </lineage>
</organism>
<keyword evidence="1" id="KW-1133">Transmembrane helix</keyword>
<keyword evidence="1" id="KW-0472">Membrane</keyword>
<protein>
    <submittedName>
        <fullName evidence="2">CcoQ/FixQ family Cbb3-type cytochrome c oxidase assembly chaperone</fullName>
    </submittedName>
</protein>
<comment type="caution">
    <text evidence="2">The sequence shown here is derived from an EMBL/GenBank/DDBJ whole genome shotgun (WGS) entry which is preliminary data.</text>
</comment>
<keyword evidence="3" id="KW-1185">Reference proteome</keyword>
<reference evidence="2 3" key="1">
    <citation type="submission" date="2022-04" db="EMBL/GenBank/DDBJ databases">
        <title>Paracoccus sp. YLB-12 draft genome sequence.</title>
        <authorList>
            <person name="Yu L."/>
        </authorList>
    </citation>
    <scope>NUCLEOTIDE SEQUENCE [LARGE SCALE GENOMIC DNA]</scope>
    <source>
        <strain evidence="2 3">YLB-12</strain>
    </source>
</reference>
<keyword evidence="1" id="KW-0812">Transmembrane</keyword>
<evidence type="ECO:0000313" key="2">
    <source>
        <dbReference type="EMBL" id="MCT4331661.1"/>
    </source>
</evidence>